<name>A0A485LST7_9STRA</name>
<dbReference type="SMART" id="SM00671">
    <property type="entry name" value="SEL1"/>
    <property type="match status" value="6"/>
</dbReference>
<proteinExistence type="inferred from homology"/>
<dbReference type="SUPFAM" id="SSF81901">
    <property type="entry name" value="HCP-like"/>
    <property type="match status" value="1"/>
</dbReference>
<keyword evidence="4" id="KW-1185">Reference proteome</keyword>
<comment type="similarity">
    <text evidence="1">Belongs to the sel-1 family.</text>
</comment>
<evidence type="ECO:0000256" key="1">
    <source>
        <dbReference type="ARBA" id="ARBA00038101"/>
    </source>
</evidence>
<protein>
    <submittedName>
        <fullName evidence="3">Aste57867_25329 protein</fullName>
    </submittedName>
</protein>
<reference evidence="2" key="2">
    <citation type="submission" date="2019-06" db="EMBL/GenBank/DDBJ databases">
        <title>Genomics analysis of Aphanomyces spp. identifies a new class of oomycete effector associated with host adaptation.</title>
        <authorList>
            <person name="Gaulin E."/>
        </authorList>
    </citation>
    <scope>NUCLEOTIDE SEQUENCE</scope>
    <source>
        <strain evidence="2">CBS 578.67</strain>
    </source>
</reference>
<evidence type="ECO:0000313" key="2">
    <source>
        <dbReference type="EMBL" id="KAF0682531.1"/>
    </source>
</evidence>
<dbReference type="PANTHER" id="PTHR11102:SF160">
    <property type="entry name" value="ERAD-ASSOCIATED E3 UBIQUITIN-PROTEIN LIGASE COMPONENT HRD3"/>
    <property type="match status" value="1"/>
</dbReference>
<dbReference type="Pfam" id="PF08238">
    <property type="entry name" value="Sel1"/>
    <property type="match status" value="8"/>
</dbReference>
<gene>
    <name evidence="3" type="primary">Aste57867_25329</name>
    <name evidence="2" type="ORF">As57867_025251</name>
    <name evidence="3" type="ORF">ASTE57867_25329</name>
</gene>
<dbReference type="Proteomes" id="UP000332933">
    <property type="component" value="Unassembled WGS sequence"/>
</dbReference>
<dbReference type="InterPro" id="IPR050767">
    <property type="entry name" value="Sel1_AlgK"/>
</dbReference>
<evidence type="ECO:0000313" key="3">
    <source>
        <dbReference type="EMBL" id="VFU01954.1"/>
    </source>
</evidence>
<evidence type="ECO:0000313" key="4">
    <source>
        <dbReference type="Proteomes" id="UP000332933"/>
    </source>
</evidence>
<reference evidence="3 4" key="1">
    <citation type="submission" date="2019-03" db="EMBL/GenBank/DDBJ databases">
        <authorList>
            <person name="Gaulin E."/>
            <person name="Dumas B."/>
        </authorList>
    </citation>
    <scope>NUCLEOTIDE SEQUENCE [LARGE SCALE GENOMIC DNA]</scope>
    <source>
        <strain evidence="3">CBS 568.67</strain>
    </source>
</reference>
<dbReference type="PANTHER" id="PTHR11102">
    <property type="entry name" value="SEL-1-LIKE PROTEIN"/>
    <property type="match status" value="1"/>
</dbReference>
<dbReference type="InterPro" id="IPR011990">
    <property type="entry name" value="TPR-like_helical_dom_sf"/>
</dbReference>
<organism evidence="3 4">
    <name type="scientific">Aphanomyces stellatus</name>
    <dbReference type="NCBI Taxonomy" id="120398"/>
    <lineage>
        <taxon>Eukaryota</taxon>
        <taxon>Sar</taxon>
        <taxon>Stramenopiles</taxon>
        <taxon>Oomycota</taxon>
        <taxon>Saprolegniomycetes</taxon>
        <taxon>Saprolegniales</taxon>
        <taxon>Verrucalvaceae</taxon>
        <taxon>Aphanomyces</taxon>
    </lineage>
</organism>
<sequence>MLLQRITKAAVRRFICRRSSTPAIHLPAQWSNVNAMCSMQKPLRFHVRFTHQNASEDALWREVKDLHVRAYAQDAAAQYELGLMYLEDDEDEQEDVAEWELDAEALRQKANDPSTHLRDIKSIRKNARALYKSYIAQKTTQTSQPSGLVQRATPATLDAVFGAVVKPLLDATRPLQPLGDTFDTPEDPMELMRESNGKAIEWLRRAADGGHRDAYVRLGNLCMAHDPPLVHAAMAWYSALTHNVDAPHPDALYNLGMLHYEDHPTSEPPVAKNLELAMSYFMEAAQVGDPSAQFFMGHVLHVGNDVVAPNAVSSLMLLEQAAQQGHGGALYYLAQLHHTGDEAMGIAADIPAFVRLVRAAADQDDDDALVCLADFYREGLHVPEDVTQAHALYERAARLGNAEALCTLGALAYANHMYKQAFQFYQAAADRHSLAAWKNLADMYFTGRGVPQNKKTAQSILDMLRKMDDDE</sequence>
<accession>A0A485LST7</accession>
<dbReference type="OrthoDB" id="156520at2759"/>
<dbReference type="Gene3D" id="1.25.40.10">
    <property type="entry name" value="Tetratricopeptide repeat domain"/>
    <property type="match status" value="1"/>
</dbReference>
<dbReference type="EMBL" id="CAADRA010007547">
    <property type="protein sequence ID" value="VFU01954.1"/>
    <property type="molecule type" value="Genomic_DNA"/>
</dbReference>
<dbReference type="EMBL" id="VJMH01007521">
    <property type="protein sequence ID" value="KAF0682531.1"/>
    <property type="molecule type" value="Genomic_DNA"/>
</dbReference>
<dbReference type="InterPro" id="IPR006597">
    <property type="entry name" value="Sel1-like"/>
</dbReference>
<dbReference type="AlphaFoldDB" id="A0A485LST7"/>